<evidence type="ECO:0000256" key="1">
    <source>
        <dbReference type="ARBA" id="ARBA00022614"/>
    </source>
</evidence>
<dbReference type="RefSeq" id="XP_013789405.1">
    <property type="nucleotide sequence ID" value="XM_013933951.2"/>
</dbReference>
<dbReference type="SMART" id="SM00369">
    <property type="entry name" value="LRR_TYP"/>
    <property type="match status" value="4"/>
</dbReference>
<evidence type="ECO:0000313" key="5">
    <source>
        <dbReference type="RefSeq" id="XP_013789405.1"/>
    </source>
</evidence>
<dbReference type="InterPro" id="IPR001611">
    <property type="entry name" value="Leu-rich_rpt"/>
</dbReference>
<sequence>MKGLSLSLFLFAILGFTVTKLGANPCPPPEETFPCTCEPGSTGYPVIRCNKLKNITQLGWISTISKGQAVEKLIVSNSSLLSPIPGDIFRGIILSALRLERTNVSKIGSVEIPAFQGQQGSIVDIFIFAVGRVVNVTFANMHKLEYFSMSGCTVSHVGPHWFLEGLENMKDLSLYDNGIESVGNQAFSKLTGLEFLDLSYNQIRDVQRRILPWPASNLYFIELSDNKIQYLPNDFFAEMPNLREVYLAGNDITTIPEATWSKVWKKLVAVWLEGNPLICDNKIAWIYKRDFPDDFWGECTGPESLDGKQLQDLTLKDLGY</sequence>
<feature type="chain" id="PRO_5046332342" evidence="3">
    <location>
        <begin position="24"/>
        <end position="320"/>
    </location>
</feature>
<accession>A0ABM1BVD3</accession>
<reference evidence="5" key="1">
    <citation type="submission" date="2025-08" db="UniProtKB">
        <authorList>
            <consortium name="RefSeq"/>
        </authorList>
    </citation>
    <scope>IDENTIFICATION</scope>
    <source>
        <tissue evidence="5">Muscle</tissue>
    </source>
</reference>
<dbReference type="PANTHER" id="PTHR24366:SF96">
    <property type="entry name" value="LEUCINE RICH REPEAT CONTAINING 53"/>
    <property type="match status" value="1"/>
</dbReference>
<evidence type="ECO:0000256" key="3">
    <source>
        <dbReference type="SAM" id="SignalP"/>
    </source>
</evidence>
<gene>
    <name evidence="5" type="primary">LOC106473266</name>
</gene>
<evidence type="ECO:0000256" key="2">
    <source>
        <dbReference type="ARBA" id="ARBA00022737"/>
    </source>
</evidence>
<proteinExistence type="predicted"/>
<dbReference type="PANTHER" id="PTHR24366">
    <property type="entry name" value="IG(IMMUNOGLOBULIN) AND LRR(LEUCINE RICH REPEAT) DOMAINS"/>
    <property type="match status" value="1"/>
</dbReference>
<dbReference type="Pfam" id="PF13855">
    <property type="entry name" value="LRR_8"/>
    <property type="match status" value="1"/>
</dbReference>
<feature type="signal peptide" evidence="3">
    <location>
        <begin position="1"/>
        <end position="23"/>
    </location>
</feature>
<dbReference type="InterPro" id="IPR003591">
    <property type="entry name" value="Leu-rich_rpt_typical-subtyp"/>
</dbReference>
<dbReference type="GeneID" id="106473266"/>
<keyword evidence="1" id="KW-0433">Leucine-rich repeat</keyword>
<dbReference type="Proteomes" id="UP000694941">
    <property type="component" value="Unplaced"/>
</dbReference>
<dbReference type="SUPFAM" id="SSF52058">
    <property type="entry name" value="L domain-like"/>
    <property type="match status" value="1"/>
</dbReference>
<organism evidence="4 5">
    <name type="scientific">Limulus polyphemus</name>
    <name type="common">Atlantic horseshoe crab</name>
    <dbReference type="NCBI Taxonomy" id="6850"/>
    <lineage>
        <taxon>Eukaryota</taxon>
        <taxon>Metazoa</taxon>
        <taxon>Ecdysozoa</taxon>
        <taxon>Arthropoda</taxon>
        <taxon>Chelicerata</taxon>
        <taxon>Merostomata</taxon>
        <taxon>Xiphosura</taxon>
        <taxon>Limulidae</taxon>
        <taxon>Limulus</taxon>
    </lineage>
</organism>
<keyword evidence="3" id="KW-0732">Signal</keyword>
<evidence type="ECO:0000313" key="4">
    <source>
        <dbReference type="Proteomes" id="UP000694941"/>
    </source>
</evidence>
<protein>
    <submittedName>
        <fullName evidence="5">Leucine-rich repeat and immunoglobulin-like domain-containing nogo receptor-interacting protein 1</fullName>
    </submittedName>
</protein>
<keyword evidence="4" id="KW-1185">Reference proteome</keyword>
<dbReference type="InterPro" id="IPR032675">
    <property type="entry name" value="LRR_dom_sf"/>
</dbReference>
<keyword evidence="2" id="KW-0677">Repeat</keyword>
<name>A0ABM1BVD3_LIMPO</name>
<dbReference type="Gene3D" id="3.80.10.10">
    <property type="entry name" value="Ribonuclease Inhibitor"/>
    <property type="match status" value="1"/>
</dbReference>